<protein>
    <submittedName>
        <fullName evidence="2">Uncharacterized protein</fullName>
    </submittedName>
</protein>
<feature type="region of interest" description="Disordered" evidence="1">
    <location>
        <begin position="316"/>
        <end position="391"/>
    </location>
</feature>
<reference evidence="2 3" key="1">
    <citation type="submission" date="2019-03" db="EMBL/GenBank/DDBJ databases">
        <title>First draft genome of Liparis tanakae, snailfish: a comprehensive survey of snailfish specific genes.</title>
        <authorList>
            <person name="Kim W."/>
            <person name="Song I."/>
            <person name="Jeong J.-H."/>
            <person name="Kim D."/>
            <person name="Kim S."/>
            <person name="Ryu S."/>
            <person name="Song J.Y."/>
            <person name="Lee S.K."/>
        </authorList>
    </citation>
    <scope>NUCLEOTIDE SEQUENCE [LARGE SCALE GENOMIC DNA]</scope>
    <source>
        <tissue evidence="2">Muscle</tissue>
    </source>
</reference>
<keyword evidence="3" id="KW-1185">Reference proteome</keyword>
<name>A0A4Z2HX52_9TELE</name>
<dbReference type="AlphaFoldDB" id="A0A4Z2HX52"/>
<evidence type="ECO:0000313" key="3">
    <source>
        <dbReference type="Proteomes" id="UP000314294"/>
    </source>
</evidence>
<comment type="caution">
    <text evidence="2">The sequence shown here is derived from an EMBL/GenBank/DDBJ whole genome shotgun (WGS) entry which is preliminary data.</text>
</comment>
<evidence type="ECO:0000313" key="2">
    <source>
        <dbReference type="EMBL" id="TNN69492.1"/>
    </source>
</evidence>
<feature type="compositionally biased region" description="Acidic residues" evidence="1">
    <location>
        <begin position="356"/>
        <end position="374"/>
    </location>
</feature>
<sequence length="391" mass="42814">MLPLSSTPGDAHSCYTAQDPSVSACPWPLCGFTSSIIRLGRASALINSPAEGGEDKVSARVLERSEAKALLRSLPRHPGTHPAAFERVEVRRKVRSRVRVVIFPPTQSFRLSTTLLRPTGAEVSLWMTRSLSVRLTAHRTFRLPVSVNSPYSDTGVTLLLRSGSALLCSIVSGRRRPRRGGSGRRLPWFKDDGGDPLGCFNWYDEDISPAKHSGNRQQDVDILKAARKFPATALVFKVLRFCCHPVAAGSTRMYFDLLSVSGDQRHIVQSTLRAARHAPDGPRTPPLHSALPAAAEVARAAEATPCETSSCGAAARRLPAAPGGGRERGRGGGRWRAETPRREPGEEIWDEKRSGEEEEEQEQEEKQEEEDEQEGDKKGGKQCSQPKKEKG</sequence>
<dbReference type="Proteomes" id="UP000314294">
    <property type="component" value="Unassembled WGS sequence"/>
</dbReference>
<evidence type="ECO:0000256" key="1">
    <source>
        <dbReference type="SAM" id="MobiDB-lite"/>
    </source>
</evidence>
<proteinExistence type="predicted"/>
<dbReference type="EMBL" id="SRLO01000175">
    <property type="protein sequence ID" value="TNN69492.1"/>
    <property type="molecule type" value="Genomic_DNA"/>
</dbReference>
<gene>
    <name evidence="2" type="ORF">EYF80_020326</name>
</gene>
<organism evidence="2 3">
    <name type="scientific">Liparis tanakae</name>
    <name type="common">Tanaka's snailfish</name>
    <dbReference type="NCBI Taxonomy" id="230148"/>
    <lineage>
        <taxon>Eukaryota</taxon>
        <taxon>Metazoa</taxon>
        <taxon>Chordata</taxon>
        <taxon>Craniata</taxon>
        <taxon>Vertebrata</taxon>
        <taxon>Euteleostomi</taxon>
        <taxon>Actinopterygii</taxon>
        <taxon>Neopterygii</taxon>
        <taxon>Teleostei</taxon>
        <taxon>Neoteleostei</taxon>
        <taxon>Acanthomorphata</taxon>
        <taxon>Eupercaria</taxon>
        <taxon>Perciformes</taxon>
        <taxon>Cottioidei</taxon>
        <taxon>Cottales</taxon>
        <taxon>Liparidae</taxon>
        <taxon>Liparis</taxon>
    </lineage>
</organism>
<accession>A0A4Z2HX52</accession>
<feature type="compositionally biased region" description="Basic and acidic residues" evidence="1">
    <location>
        <begin position="325"/>
        <end position="355"/>
    </location>
</feature>